<keyword evidence="2 5" id="KW-0227">DNA damage</keyword>
<evidence type="ECO:0000313" key="6">
    <source>
        <dbReference type="EMBL" id="RBP99843.1"/>
    </source>
</evidence>
<keyword evidence="3 5" id="KW-0378">Hydrolase</keyword>
<dbReference type="NCBIfam" id="NF002003">
    <property type="entry name" value="PRK00802.1-3"/>
    <property type="match status" value="1"/>
</dbReference>
<reference evidence="6 7" key="1">
    <citation type="submission" date="2017-10" db="EMBL/GenBank/DDBJ databases">
        <title>Bifidobacterium xylocopum sp. nov. and Bifidobacterium aemilianum sp. nov., from the carpenter bee (Xylocopa violacea) digestive tract.</title>
        <authorList>
            <person name="Alberoni D."/>
            <person name="Baffoni L."/>
            <person name="Di Gioia D."/>
            <person name="Gaggia F."/>
            <person name="Biavati B."/>
        </authorList>
    </citation>
    <scope>NUCLEOTIDE SEQUENCE [LARGE SCALE GENOMIC DNA]</scope>
    <source>
        <strain evidence="6 7">XV2</strain>
    </source>
</reference>
<evidence type="ECO:0000256" key="1">
    <source>
        <dbReference type="ARBA" id="ARBA00009232"/>
    </source>
</evidence>
<organism evidence="6 7">
    <name type="scientific">Bifidobacterium xylocopae</name>
    <dbReference type="NCBI Taxonomy" id="2493119"/>
    <lineage>
        <taxon>Bacteria</taxon>
        <taxon>Bacillati</taxon>
        <taxon>Actinomycetota</taxon>
        <taxon>Actinomycetes</taxon>
        <taxon>Bifidobacteriales</taxon>
        <taxon>Bifidobacteriaceae</taxon>
        <taxon>Bifidobacterium</taxon>
    </lineage>
</organism>
<dbReference type="HAMAP" id="MF_00527">
    <property type="entry name" value="3MGH"/>
    <property type="match status" value="1"/>
</dbReference>
<dbReference type="Gene3D" id="3.10.300.10">
    <property type="entry name" value="Methylpurine-DNA glycosylase (MPG)"/>
    <property type="match status" value="1"/>
</dbReference>
<sequence>MNDHKRPATRSNGVAAITRVPVRFPAHTGTSTFPDFLDGPVDEAAQRLLGCLLVRDYEDGGQATVRIVETEAYDQEDPASHAYHGLSERNRAMFGPFGHLYVYFTYGMHYCCNIVCEADGFGAGVLIRAAEPMAGADILSAHRHGTHAIRDLTNGPAKLCQALAIDKTLYGHDLRLPPLRLVAAPLEPGEHIESTPRIGISKAKQRLRRYIINDNPFVSR</sequence>
<gene>
    <name evidence="6" type="ORF">CRD59_02075</name>
</gene>
<dbReference type="SUPFAM" id="SSF50486">
    <property type="entry name" value="FMT C-terminal domain-like"/>
    <property type="match status" value="1"/>
</dbReference>
<proteinExistence type="inferred from homology"/>
<dbReference type="PANTHER" id="PTHR10429:SF0">
    <property type="entry name" value="DNA-3-METHYLADENINE GLYCOSYLASE"/>
    <property type="match status" value="1"/>
</dbReference>
<evidence type="ECO:0000256" key="5">
    <source>
        <dbReference type="HAMAP-Rule" id="MF_00527"/>
    </source>
</evidence>
<dbReference type="OrthoDB" id="9794313at2"/>
<evidence type="ECO:0000313" key="7">
    <source>
        <dbReference type="Proteomes" id="UP000252345"/>
    </source>
</evidence>
<dbReference type="NCBIfam" id="TIGR00567">
    <property type="entry name" value="3mg"/>
    <property type="match status" value="1"/>
</dbReference>
<evidence type="ECO:0000256" key="2">
    <source>
        <dbReference type="ARBA" id="ARBA00022763"/>
    </source>
</evidence>
<name>A0A366KFH0_9BIFI</name>
<protein>
    <recommendedName>
        <fullName evidence="5">Putative 3-methyladenine DNA glycosylase</fullName>
        <ecNumber evidence="5">3.2.2.-</ecNumber>
    </recommendedName>
</protein>
<comment type="similarity">
    <text evidence="1 5">Belongs to the DNA glycosylase MPG family.</text>
</comment>
<dbReference type="PANTHER" id="PTHR10429">
    <property type="entry name" value="DNA-3-METHYLADENINE GLYCOSYLASE"/>
    <property type="match status" value="1"/>
</dbReference>
<dbReference type="InterPro" id="IPR011034">
    <property type="entry name" value="Formyl_transferase-like_C_sf"/>
</dbReference>
<dbReference type="EC" id="3.2.2.-" evidence="5"/>
<dbReference type="GO" id="GO:0003677">
    <property type="term" value="F:DNA binding"/>
    <property type="evidence" value="ECO:0007669"/>
    <property type="project" value="InterPro"/>
</dbReference>
<dbReference type="InterPro" id="IPR036995">
    <property type="entry name" value="MPG_sf"/>
</dbReference>
<dbReference type="AlphaFoldDB" id="A0A366KFH0"/>
<dbReference type="CDD" id="cd00540">
    <property type="entry name" value="AAG"/>
    <property type="match status" value="1"/>
</dbReference>
<keyword evidence="7" id="KW-1185">Reference proteome</keyword>
<accession>A0A366KFH0</accession>
<evidence type="ECO:0000256" key="3">
    <source>
        <dbReference type="ARBA" id="ARBA00022801"/>
    </source>
</evidence>
<dbReference type="FunFam" id="3.10.300.10:FF:000001">
    <property type="entry name" value="Putative 3-methyladenine DNA glycosylase"/>
    <property type="match status" value="1"/>
</dbReference>
<evidence type="ECO:0000256" key="4">
    <source>
        <dbReference type="ARBA" id="ARBA00023204"/>
    </source>
</evidence>
<dbReference type="Pfam" id="PF02245">
    <property type="entry name" value="Pur_DNA_glyco"/>
    <property type="match status" value="1"/>
</dbReference>
<dbReference type="EMBL" id="PDCH01000002">
    <property type="protein sequence ID" value="RBP99843.1"/>
    <property type="molecule type" value="Genomic_DNA"/>
</dbReference>
<dbReference type="GO" id="GO:0003905">
    <property type="term" value="F:alkylbase DNA N-glycosylase activity"/>
    <property type="evidence" value="ECO:0007669"/>
    <property type="project" value="InterPro"/>
</dbReference>
<dbReference type="InterPro" id="IPR003180">
    <property type="entry name" value="MPG"/>
</dbReference>
<dbReference type="GO" id="GO:0006284">
    <property type="term" value="P:base-excision repair"/>
    <property type="evidence" value="ECO:0007669"/>
    <property type="project" value="InterPro"/>
</dbReference>
<comment type="caution">
    <text evidence="6">The sequence shown here is derived from an EMBL/GenBank/DDBJ whole genome shotgun (WGS) entry which is preliminary data.</text>
</comment>
<keyword evidence="4 5" id="KW-0234">DNA repair</keyword>
<dbReference type="Proteomes" id="UP000252345">
    <property type="component" value="Unassembled WGS sequence"/>
</dbReference>